<dbReference type="Proteomes" id="UP001266305">
    <property type="component" value="Unassembled WGS sequence"/>
</dbReference>
<dbReference type="PANTHER" id="PTHR10865">
    <property type="entry name" value="METASTASIS-ASSOCIATED PROTEIN AND MESODERM INDUCTION EARLY RESPONSE PROTEIN"/>
    <property type="match status" value="1"/>
</dbReference>
<reference evidence="3 4" key="1">
    <citation type="submission" date="2023-05" db="EMBL/GenBank/DDBJ databases">
        <title>B98-5 Cell Line De Novo Hybrid Assembly: An Optical Mapping Approach.</title>
        <authorList>
            <person name="Kananen K."/>
            <person name="Auerbach J.A."/>
            <person name="Kautto E."/>
            <person name="Blachly J.S."/>
        </authorList>
    </citation>
    <scope>NUCLEOTIDE SEQUENCE [LARGE SCALE GENOMIC DNA]</scope>
    <source>
        <strain evidence="3">B95-8</strain>
        <tissue evidence="3">Cell line</tissue>
    </source>
</reference>
<evidence type="ECO:0000313" key="3">
    <source>
        <dbReference type="EMBL" id="KAK2104926.1"/>
    </source>
</evidence>
<dbReference type="Pfam" id="PF17226">
    <property type="entry name" value="MTA_R1"/>
    <property type="match status" value="1"/>
</dbReference>
<sequence>MVRGGCPPCRLRACLPFGPRPPVMALCRGGCAPFRRFAMKTRQAFYLHTTKLTRIARRLCREILRPWHAARHPYLPINSAAIKAEFLDQGAPFPSGAGVAEPRKGSQLKAQAGHSAATRSLPEPTAVLRYLGGFLVLPAGSF</sequence>
<evidence type="ECO:0000313" key="4">
    <source>
        <dbReference type="Proteomes" id="UP001266305"/>
    </source>
</evidence>
<proteinExistence type="predicted"/>
<dbReference type="InterPro" id="IPR040138">
    <property type="entry name" value="MIER/MTA"/>
</dbReference>
<evidence type="ECO:0000259" key="2">
    <source>
        <dbReference type="Pfam" id="PF17226"/>
    </source>
</evidence>
<dbReference type="PANTHER" id="PTHR10865:SF5">
    <property type="entry name" value="METASTASIS-ASSOCIATED PROTEIN MTA1"/>
    <property type="match status" value="1"/>
</dbReference>
<dbReference type="InterPro" id="IPR035170">
    <property type="entry name" value="MTA1_R1"/>
</dbReference>
<evidence type="ECO:0000256" key="1">
    <source>
        <dbReference type="SAM" id="MobiDB-lite"/>
    </source>
</evidence>
<accession>A0ABQ9V6R2</accession>
<dbReference type="EMBL" id="JASSZA010000008">
    <property type="protein sequence ID" value="KAK2104926.1"/>
    <property type="molecule type" value="Genomic_DNA"/>
</dbReference>
<name>A0ABQ9V6R2_SAGOE</name>
<feature type="region of interest" description="Disordered" evidence="1">
    <location>
        <begin position="97"/>
        <end position="117"/>
    </location>
</feature>
<feature type="domain" description="Metastasis-associated protein MTA1 R1" evidence="2">
    <location>
        <begin position="38"/>
        <end position="90"/>
    </location>
</feature>
<organism evidence="3 4">
    <name type="scientific">Saguinus oedipus</name>
    <name type="common">Cotton-top tamarin</name>
    <name type="synonym">Oedipomidas oedipus</name>
    <dbReference type="NCBI Taxonomy" id="9490"/>
    <lineage>
        <taxon>Eukaryota</taxon>
        <taxon>Metazoa</taxon>
        <taxon>Chordata</taxon>
        <taxon>Craniata</taxon>
        <taxon>Vertebrata</taxon>
        <taxon>Euteleostomi</taxon>
        <taxon>Mammalia</taxon>
        <taxon>Eutheria</taxon>
        <taxon>Euarchontoglires</taxon>
        <taxon>Primates</taxon>
        <taxon>Haplorrhini</taxon>
        <taxon>Platyrrhini</taxon>
        <taxon>Cebidae</taxon>
        <taxon>Callitrichinae</taxon>
        <taxon>Saguinus</taxon>
    </lineage>
</organism>
<comment type="caution">
    <text evidence="3">The sequence shown here is derived from an EMBL/GenBank/DDBJ whole genome shotgun (WGS) entry which is preliminary data.</text>
</comment>
<protein>
    <recommendedName>
        <fullName evidence="2">Metastasis-associated protein MTA1 R1 domain-containing protein</fullName>
    </recommendedName>
</protein>
<keyword evidence="4" id="KW-1185">Reference proteome</keyword>
<gene>
    <name evidence="3" type="ORF">P7K49_018782</name>
</gene>